<proteinExistence type="predicted"/>
<accession>A0A8F5RB98</accession>
<name>A0A8F5RB98_9VIRU</name>
<organism evidence="2">
    <name type="scientific">Genomoviridae sp</name>
    <dbReference type="NCBI Taxonomy" id="2202565"/>
    <lineage>
        <taxon>Viruses</taxon>
        <taxon>Monodnaviria</taxon>
        <taxon>Shotokuvirae</taxon>
        <taxon>Cressdnaviricota</taxon>
        <taxon>Repensiviricetes</taxon>
        <taxon>Geplafuvirales</taxon>
        <taxon>Genomoviridae</taxon>
    </lineage>
</organism>
<evidence type="ECO:0000313" key="2">
    <source>
        <dbReference type="EMBL" id="QXN75490.1"/>
    </source>
</evidence>
<reference evidence="2" key="1">
    <citation type="submission" date="2021-02" db="EMBL/GenBank/DDBJ databases">
        <title>Agricultural practices are the primary influencer of seasonal variation in a dryland aerobiome.</title>
        <authorList>
            <person name="Finn D.R."/>
            <person name="Maldonado J."/>
            <person name="Schmidlin K."/>
            <person name="Kraberger S."/>
            <person name="Fontenele R.S."/>
            <person name="Herckes P."/>
            <person name="Fraser M."/>
            <person name="Garcia-Pichel F."/>
            <person name="Varsani A."/>
        </authorList>
    </citation>
    <scope>NUCLEOTIDE SEQUENCE</scope>
    <source>
        <strain evidence="1">D3_986</strain>
        <strain evidence="2">D5_1137</strain>
    </source>
</reference>
<dbReference type="EMBL" id="MW678887">
    <property type="protein sequence ID" value="QXN75488.1"/>
    <property type="molecule type" value="Genomic_DNA"/>
</dbReference>
<evidence type="ECO:0000313" key="1">
    <source>
        <dbReference type="EMBL" id="QXN75488.1"/>
    </source>
</evidence>
<dbReference type="EMBL" id="MW678888">
    <property type="protein sequence ID" value="QXN75490.1"/>
    <property type="molecule type" value="Genomic_DNA"/>
</dbReference>
<sequence length="282" mass="33002">MPYRRRYATRRRPVRRYNRRSTTAFKPKRYGRRTTTRYRRKTSTRMSKRRILDLTTTKKKDNKRMYDPANVTNNFFSMPRGGTSYLYCPTAMGRENNNVASVRNNSTVYMKGLSEKMELSPTNGKTWKWRRIVFSTKGFRPSSSYIATTDGYLRLWRAMAPADEFVLADRVFQGLATTDFGTYFTGKVDTNRVKLHMDKTTILGSGNQNAYLRSYNHWIPMEKNFRYDEDENGDEYSSSPWSAEGNYNLGDVFIWDIFTDVGADTADTLTVRSGTTLYWHEK</sequence>
<protein>
    <submittedName>
        <fullName evidence="2">Capsid protein</fullName>
    </submittedName>
</protein>